<organism evidence="5 6">
    <name type="scientific">Pseudogymnoascus verrucosus</name>
    <dbReference type="NCBI Taxonomy" id="342668"/>
    <lineage>
        <taxon>Eukaryota</taxon>
        <taxon>Fungi</taxon>
        <taxon>Dikarya</taxon>
        <taxon>Ascomycota</taxon>
        <taxon>Pezizomycotina</taxon>
        <taxon>Leotiomycetes</taxon>
        <taxon>Thelebolales</taxon>
        <taxon>Thelebolaceae</taxon>
        <taxon>Pseudogymnoascus</taxon>
    </lineage>
</organism>
<dbReference type="GO" id="GO:0016787">
    <property type="term" value="F:hydrolase activity"/>
    <property type="evidence" value="ECO:0007669"/>
    <property type="project" value="UniProtKB-KW"/>
</dbReference>
<evidence type="ECO:0000313" key="5">
    <source>
        <dbReference type="EMBL" id="OBT99453.1"/>
    </source>
</evidence>
<reference evidence="6" key="2">
    <citation type="journal article" date="2018" name="Nat. Commun.">
        <title>Extreme sensitivity to ultraviolet light in the fungal pathogen causing white-nose syndrome of bats.</title>
        <authorList>
            <person name="Palmer J.M."/>
            <person name="Drees K.P."/>
            <person name="Foster J.T."/>
            <person name="Lindner D.L."/>
        </authorList>
    </citation>
    <scope>NUCLEOTIDE SEQUENCE [LARGE SCALE GENOMIC DNA]</scope>
    <source>
        <strain evidence="6">UAMH 10579</strain>
    </source>
</reference>
<dbReference type="PANTHER" id="PTHR11014">
    <property type="entry name" value="PEPTIDASE M20 FAMILY MEMBER"/>
    <property type="match status" value="1"/>
</dbReference>
<sequence length="605" mass="66338">MHATKSQPEKIVEIIDKHRPDLSEFEDIYKDFHKHPELGTKEERTAGIIAKRLKESGFDVHEKIGGHGIAAVLRRGDVPTVLLRADMDALAVEEETDLPYKSTVSKTMHACGHDMHVTCLLAAAKLLNDAKSEWSGTLICVFQPNEENGAGAKAMVDDGLYQKIPKPDVVLGQHVSHMKTGTLSIGAGVTLSAADSFKVTIHGRSGHGSQPENCIDPIVIASSIVVRLQTVVSRVVSPSESVVVTCGSFHGGESENAIPDEVEIKLNIRTQSENVRKRVIEAVKRIIKAECDAGGCTQPPDIEPTSRFPLTVNDPKIVDKLHDAFKPVFGDIPSTSGMVSGSEDFSDLATPHDIPYAFWFFGGTDEKKWDDAVKNDTVNLLPHNHSAKFAPVIEPTLNAGSDALALAALTFLKTYSSTRLHLDSSNFHAIIYQNTRYTHAYLKTFSYHYCRWAGFPFDNQIAPLPFGLLLKWSDGTRLEEVLATQVCFTAGLPTPKIICYGDHPETPHAPVSILMTRLPGKEIGQVYESLSVDAKATALAELKTYLATIRQWKSPWGDARICSITGGPIRSIRVPNHIVGPYETSDEFHDYLLAPARNSSCFKSQ</sequence>
<comment type="similarity">
    <text evidence="2">Belongs to the peptidase M20A family.</text>
</comment>
<name>A0A1B8GUE7_9PEZI</name>
<dbReference type="AlphaFoldDB" id="A0A1B8GUE7"/>
<protein>
    <recommendedName>
        <fullName evidence="4">Peptidase M20 dimerisation domain-containing protein</fullName>
    </recommendedName>
</protein>
<evidence type="ECO:0000313" key="6">
    <source>
        <dbReference type="Proteomes" id="UP000091956"/>
    </source>
</evidence>
<accession>A0A1B8GUE7</accession>
<reference evidence="5 6" key="1">
    <citation type="submission" date="2016-03" db="EMBL/GenBank/DDBJ databases">
        <title>Comparative genomics of Pseudogymnoascus destructans, the fungus causing white-nose syndrome of bats.</title>
        <authorList>
            <person name="Palmer J.M."/>
            <person name="Drees K.P."/>
            <person name="Foster J.T."/>
            <person name="Lindner D.L."/>
        </authorList>
    </citation>
    <scope>NUCLEOTIDE SEQUENCE [LARGE SCALE GENOMIC DNA]</scope>
    <source>
        <strain evidence="5 6">UAMH 10579</strain>
    </source>
</reference>
<dbReference type="FunFam" id="3.30.70.360:FF:000001">
    <property type="entry name" value="N-acetyldiaminopimelate deacetylase"/>
    <property type="match status" value="1"/>
</dbReference>
<dbReference type="OrthoDB" id="6119954at2759"/>
<dbReference type="InterPro" id="IPR011650">
    <property type="entry name" value="Peptidase_M20_dimer"/>
</dbReference>
<keyword evidence="3" id="KW-0378">Hydrolase</keyword>
<comment type="similarity">
    <text evidence="1">Belongs to the peptidase M20 family.</text>
</comment>
<dbReference type="InterPro" id="IPR002933">
    <property type="entry name" value="Peptidase_M20"/>
</dbReference>
<evidence type="ECO:0000259" key="4">
    <source>
        <dbReference type="Pfam" id="PF07687"/>
    </source>
</evidence>
<dbReference type="InterPro" id="IPR036264">
    <property type="entry name" value="Bact_exopeptidase_dim_dom"/>
</dbReference>
<dbReference type="EMBL" id="KV460212">
    <property type="protein sequence ID" value="OBT99453.1"/>
    <property type="molecule type" value="Genomic_DNA"/>
</dbReference>
<evidence type="ECO:0000256" key="2">
    <source>
        <dbReference type="ARBA" id="ARBA00006247"/>
    </source>
</evidence>
<dbReference type="Proteomes" id="UP000091956">
    <property type="component" value="Unassembled WGS sequence"/>
</dbReference>
<dbReference type="Gene3D" id="3.40.630.10">
    <property type="entry name" value="Zn peptidases"/>
    <property type="match status" value="1"/>
</dbReference>
<dbReference type="Pfam" id="PF01546">
    <property type="entry name" value="Peptidase_M20"/>
    <property type="match status" value="1"/>
</dbReference>
<dbReference type="PANTHER" id="PTHR11014:SF63">
    <property type="entry name" value="METALLOPEPTIDASE, PUTATIVE (AFU_ORTHOLOGUE AFUA_6G09600)-RELATED"/>
    <property type="match status" value="1"/>
</dbReference>
<dbReference type="Gene3D" id="3.30.70.360">
    <property type="match status" value="1"/>
</dbReference>
<gene>
    <name evidence="5" type="ORF">VE01_02901</name>
</gene>
<dbReference type="SUPFAM" id="SSF53187">
    <property type="entry name" value="Zn-dependent exopeptidases"/>
    <property type="match status" value="1"/>
</dbReference>
<evidence type="ECO:0000256" key="3">
    <source>
        <dbReference type="ARBA" id="ARBA00022801"/>
    </source>
</evidence>
<dbReference type="InterPro" id="IPR017439">
    <property type="entry name" value="Amidohydrolase"/>
</dbReference>
<dbReference type="RefSeq" id="XP_018133186.1">
    <property type="nucleotide sequence ID" value="XM_018272405.1"/>
</dbReference>
<dbReference type="Pfam" id="PF07687">
    <property type="entry name" value="M20_dimer"/>
    <property type="match status" value="1"/>
</dbReference>
<dbReference type="SUPFAM" id="SSF55031">
    <property type="entry name" value="Bacterial exopeptidase dimerisation domain"/>
    <property type="match status" value="1"/>
</dbReference>
<proteinExistence type="inferred from homology"/>
<dbReference type="GeneID" id="28836287"/>
<feature type="domain" description="Peptidase M20 dimerisation" evidence="4">
    <location>
        <begin position="194"/>
        <end position="292"/>
    </location>
</feature>
<keyword evidence="6" id="KW-1185">Reference proteome</keyword>
<evidence type="ECO:0000256" key="1">
    <source>
        <dbReference type="ARBA" id="ARBA00006153"/>
    </source>
</evidence>
<dbReference type="NCBIfam" id="TIGR01891">
    <property type="entry name" value="amidohydrolases"/>
    <property type="match status" value="1"/>
</dbReference>